<dbReference type="RefSeq" id="WP_085142978.1">
    <property type="nucleotide sequence ID" value="NZ_JACKVA010000026.1"/>
</dbReference>
<name>A0A0U1DGH0_9MYCO</name>
<keyword evidence="4" id="KW-1185">Reference proteome</keyword>
<evidence type="ECO:0000313" key="4">
    <source>
        <dbReference type="Proteomes" id="UP000193811"/>
    </source>
</evidence>
<dbReference type="Proteomes" id="UP000182227">
    <property type="component" value="Unassembled WGS sequence"/>
</dbReference>
<reference evidence="2 4" key="2">
    <citation type="submission" date="2016-01" db="EMBL/GenBank/DDBJ databases">
        <title>The new phylogeny of the genus Mycobacterium.</title>
        <authorList>
            <person name="Tarcisio F."/>
            <person name="Conor M."/>
            <person name="Antonella G."/>
            <person name="Elisabetta G."/>
            <person name="Giulia F.S."/>
            <person name="Sara T."/>
            <person name="Anna F."/>
            <person name="Clotilde B."/>
            <person name="Roberto B."/>
            <person name="Veronica D.S."/>
            <person name="Fabio R."/>
            <person name="Monica P."/>
            <person name="Olivier J."/>
            <person name="Enrico T."/>
            <person name="Nicola S."/>
        </authorList>
    </citation>
    <scope>NUCLEOTIDE SEQUENCE [LARGE SCALE GENOMIC DNA]</scope>
    <source>
        <strain evidence="2 4">CCUG 50187</strain>
    </source>
</reference>
<protein>
    <recommendedName>
        <fullName evidence="5">Cell division protein ZapA</fullName>
    </recommendedName>
</protein>
<reference evidence="1 3" key="1">
    <citation type="submission" date="2015-03" db="EMBL/GenBank/DDBJ databases">
        <authorList>
            <person name="Murphy D."/>
        </authorList>
    </citation>
    <scope>NUCLEOTIDE SEQUENCE [LARGE SCALE GENOMIC DNA]</scope>
    <source>
        <strain evidence="1 3">D16</strain>
    </source>
</reference>
<evidence type="ECO:0000313" key="2">
    <source>
        <dbReference type="EMBL" id="ORV20033.1"/>
    </source>
</evidence>
<dbReference type="EMBL" id="CTEF01000002">
    <property type="protein sequence ID" value="CQD15822.1"/>
    <property type="molecule type" value="Genomic_DNA"/>
</dbReference>
<evidence type="ECO:0000313" key="3">
    <source>
        <dbReference type="Proteomes" id="UP000182227"/>
    </source>
</evidence>
<accession>A0A0U1DGH0</accession>
<dbReference type="EMBL" id="LQOP01000036">
    <property type="protein sequence ID" value="ORV20033.1"/>
    <property type="molecule type" value="Genomic_DNA"/>
</dbReference>
<dbReference type="GeneID" id="44300042"/>
<proteinExistence type="predicted"/>
<evidence type="ECO:0000313" key="1">
    <source>
        <dbReference type="EMBL" id="CQD15822.1"/>
    </source>
</evidence>
<sequence>MTEPSIAEQAYEMASQLEVVVNGLPSYTTRPTLTLGAGLVLARLVHDLAKQVEELSRRIEESS</sequence>
<evidence type="ECO:0008006" key="5">
    <source>
        <dbReference type="Google" id="ProtNLM"/>
    </source>
</evidence>
<gene>
    <name evidence="2" type="ORF">AWB98_29235</name>
    <name evidence="1" type="ORF">BN970_03333</name>
</gene>
<organism evidence="1 3">
    <name type="scientific">Mycolicibacterium conceptionense</name>
    <dbReference type="NCBI Taxonomy" id="451644"/>
    <lineage>
        <taxon>Bacteria</taxon>
        <taxon>Bacillati</taxon>
        <taxon>Actinomycetota</taxon>
        <taxon>Actinomycetes</taxon>
        <taxon>Mycobacteriales</taxon>
        <taxon>Mycobacteriaceae</taxon>
        <taxon>Mycolicibacterium</taxon>
    </lineage>
</organism>
<dbReference type="Proteomes" id="UP000193811">
    <property type="component" value="Unassembled WGS sequence"/>
</dbReference>
<dbReference type="AlphaFoldDB" id="A0A0U1DGH0"/>